<dbReference type="GO" id="GO:0050660">
    <property type="term" value="F:flavin adenine dinucleotide binding"/>
    <property type="evidence" value="ECO:0007669"/>
    <property type="project" value="InterPro"/>
</dbReference>
<dbReference type="Pfam" id="PF04030">
    <property type="entry name" value="ALO"/>
    <property type="match status" value="1"/>
</dbReference>
<keyword evidence="1" id="KW-0560">Oxidoreductase</keyword>
<feature type="domain" description="D-arabinono-1,4-lactone oxidase C-terminal" evidence="2">
    <location>
        <begin position="303"/>
        <end position="556"/>
    </location>
</feature>
<organism evidence="3 4">
    <name type="scientific">Dentiscutata erythropus</name>
    <dbReference type="NCBI Taxonomy" id="1348616"/>
    <lineage>
        <taxon>Eukaryota</taxon>
        <taxon>Fungi</taxon>
        <taxon>Fungi incertae sedis</taxon>
        <taxon>Mucoromycota</taxon>
        <taxon>Glomeromycotina</taxon>
        <taxon>Glomeromycetes</taxon>
        <taxon>Diversisporales</taxon>
        <taxon>Gigasporaceae</taxon>
        <taxon>Dentiscutata</taxon>
    </lineage>
</organism>
<dbReference type="SUPFAM" id="SSF56176">
    <property type="entry name" value="FAD-binding/transporter-associated domain-like"/>
    <property type="match status" value="1"/>
</dbReference>
<dbReference type="Gene3D" id="3.30.70.2520">
    <property type="match status" value="1"/>
</dbReference>
<reference evidence="3" key="1">
    <citation type="submission" date="2021-06" db="EMBL/GenBank/DDBJ databases">
        <authorList>
            <person name="Kallberg Y."/>
            <person name="Tangrot J."/>
            <person name="Rosling A."/>
        </authorList>
    </citation>
    <scope>NUCLEOTIDE SEQUENCE</scope>
    <source>
        <strain evidence="3">MA453B</strain>
    </source>
</reference>
<dbReference type="AlphaFoldDB" id="A0A9N9NNV4"/>
<dbReference type="OrthoDB" id="610608at2759"/>
<comment type="caution">
    <text evidence="3">The sequence shown here is derived from an EMBL/GenBank/DDBJ whole genome shotgun (WGS) entry which is preliminary data.</text>
</comment>
<evidence type="ECO:0000313" key="3">
    <source>
        <dbReference type="EMBL" id="CAG8755722.1"/>
    </source>
</evidence>
<evidence type="ECO:0000259" key="2">
    <source>
        <dbReference type="Pfam" id="PF04030"/>
    </source>
</evidence>
<accession>A0A9N9NNV4</accession>
<gene>
    <name evidence="3" type="ORF">DERYTH_LOCUS17306</name>
</gene>
<evidence type="ECO:0000313" key="4">
    <source>
        <dbReference type="Proteomes" id="UP000789405"/>
    </source>
</evidence>
<dbReference type="PANTHER" id="PTHR43762">
    <property type="entry name" value="L-GULONOLACTONE OXIDASE"/>
    <property type="match status" value="1"/>
</dbReference>
<sequence length="597" mass="67835">MESLIKEAREIYDGNDVRELNDIYVKNKAIVEKLENLIPRAHKEITKEHEDHTGSQIVDPYDSYPMVAKNQGGNIKFKADIEDITSFDRLAEIMKASVKEKKHVKAVGGITETDGYLLQTSQYTGISKTSLDILRENIKAQAEKDDIIYYDVKCGNTIKDVVKELKKDNRALFNLDGWGGQCIVSANATSTHGSGVTLPPLHSFIVSVNIIAPGGKLYRIEPSKGITDPLKFRFKFPDISLIQDDETFNASIVHIGALGITYEMTIYSISLYSIIQIREETTWDHAKTILKQKPYSSNPYLQYHNCEVWISPYTDYALITKRNVATQEDKKNYPKSEINMLFQEFMKLPIVQGVSKFLNISVGGALFLLLNLFPATVPSMIEIAERTQYHKDPIVDTYDNIYPVGLVNDFKVIAVEFSFSMKNDNHIAAIDAILQTLKKIREEDNLNINGPASLRFSAASSQYLSMAYNADNEPRAYLEMPILLYEPHIVYYKKTYDALLQTALKFNARCHWGQYFSSVLDHQYLLNAYGAEPISLFIKQIQNFDPQGIMSNDLLNHLGLTPDGKVIDINPFQKVIRDINIGIEEFWNKLTMKDDKT</sequence>
<dbReference type="EMBL" id="CAJVPY010016174">
    <property type="protein sequence ID" value="CAG8755722.1"/>
    <property type="molecule type" value="Genomic_DNA"/>
</dbReference>
<dbReference type="InterPro" id="IPR016169">
    <property type="entry name" value="FAD-bd_PCMH_sub2"/>
</dbReference>
<dbReference type="GO" id="GO:0016020">
    <property type="term" value="C:membrane"/>
    <property type="evidence" value="ECO:0007669"/>
    <property type="project" value="InterPro"/>
</dbReference>
<dbReference type="PANTHER" id="PTHR43762:SF1">
    <property type="entry name" value="D-ARABINONO-1,4-LACTONE OXIDASE"/>
    <property type="match status" value="1"/>
</dbReference>
<name>A0A9N9NNV4_9GLOM</name>
<dbReference type="Gene3D" id="3.30.465.10">
    <property type="match status" value="1"/>
</dbReference>
<proteinExistence type="predicted"/>
<evidence type="ECO:0000256" key="1">
    <source>
        <dbReference type="ARBA" id="ARBA00023002"/>
    </source>
</evidence>
<keyword evidence="4" id="KW-1185">Reference proteome</keyword>
<feature type="non-terminal residue" evidence="3">
    <location>
        <position position="597"/>
    </location>
</feature>
<dbReference type="Proteomes" id="UP000789405">
    <property type="component" value="Unassembled WGS sequence"/>
</dbReference>
<dbReference type="InterPro" id="IPR007173">
    <property type="entry name" value="ALO_C"/>
</dbReference>
<dbReference type="InterPro" id="IPR010031">
    <property type="entry name" value="FAD_lactone_oxidase-like"/>
</dbReference>
<dbReference type="GO" id="GO:0003885">
    <property type="term" value="F:D-arabinono-1,4-lactone oxidase activity"/>
    <property type="evidence" value="ECO:0007669"/>
    <property type="project" value="InterPro"/>
</dbReference>
<dbReference type="InterPro" id="IPR036318">
    <property type="entry name" value="FAD-bd_PCMH-like_sf"/>
</dbReference>
<protein>
    <submittedName>
        <fullName evidence="3">19019_t:CDS:1</fullName>
    </submittedName>
</protein>